<name>A0AAD9UR15_9APIC</name>
<dbReference type="Proteomes" id="UP001214638">
    <property type="component" value="Unassembled WGS sequence"/>
</dbReference>
<evidence type="ECO:0000256" key="7">
    <source>
        <dbReference type="ARBA" id="ARBA00022833"/>
    </source>
</evidence>
<keyword evidence="10" id="KW-0539">Nucleus</keyword>
<keyword evidence="3" id="KW-0507">mRNA processing</keyword>
<reference evidence="15" key="1">
    <citation type="journal article" date="2023" name="Nat. Microbiol.">
        <title>Babesia duncani multi-omics identifies virulence factors and drug targets.</title>
        <authorList>
            <person name="Singh P."/>
            <person name="Lonardi S."/>
            <person name="Liang Q."/>
            <person name="Vydyam P."/>
            <person name="Khabirova E."/>
            <person name="Fang T."/>
            <person name="Gihaz S."/>
            <person name="Thekkiniath J."/>
            <person name="Munshi M."/>
            <person name="Abel S."/>
            <person name="Ciampossin L."/>
            <person name="Batugedara G."/>
            <person name="Gupta M."/>
            <person name="Lu X.M."/>
            <person name="Lenz T."/>
            <person name="Chakravarty S."/>
            <person name="Cornillot E."/>
            <person name="Hu Y."/>
            <person name="Ma W."/>
            <person name="Gonzalez L.M."/>
            <person name="Sanchez S."/>
            <person name="Estrada K."/>
            <person name="Sanchez-Flores A."/>
            <person name="Montero E."/>
            <person name="Harb O.S."/>
            <person name="Le Roch K.G."/>
            <person name="Mamoun C.B."/>
        </authorList>
    </citation>
    <scope>NUCLEOTIDE SEQUENCE</scope>
    <source>
        <strain evidence="15">WA1</strain>
    </source>
</reference>
<keyword evidence="7 12" id="KW-0862">Zinc</keyword>
<evidence type="ECO:0000256" key="1">
    <source>
        <dbReference type="ARBA" id="ARBA00004123"/>
    </source>
</evidence>
<proteinExistence type="inferred from homology"/>
<dbReference type="InterPro" id="IPR035979">
    <property type="entry name" value="RBD_domain_sf"/>
</dbReference>
<dbReference type="InterPro" id="IPR039171">
    <property type="entry name" value="Cwc2/Slt11"/>
</dbReference>
<dbReference type="SUPFAM" id="SSF54928">
    <property type="entry name" value="RNA-binding domain, RBD"/>
    <property type="match status" value="1"/>
</dbReference>
<dbReference type="Gene3D" id="3.30.70.330">
    <property type="match status" value="1"/>
</dbReference>
<dbReference type="EMBL" id="JALLKP010000001">
    <property type="protein sequence ID" value="KAK2198414.1"/>
    <property type="molecule type" value="Genomic_DNA"/>
</dbReference>
<dbReference type="RefSeq" id="XP_067805256.1">
    <property type="nucleotide sequence ID" value="XM_067946465.1"/>
</dbReference>
<dbReference type="PROSITE" id="PS50102">
    <property type="entry name" value="RRM"/>
    <property type="match status" value="1"/>
</dbReference>
<dbReference type="GO" id="GO:0071007">
    <property type="term" value="C:U2-type catalytic step 2 spliceosome"/>
    <property type="evidence" value="ECO:0007669"/>
    <property type="project" value="TreeGrafter"/>
</dbReference>
<dbReference type="GO" id="GO:0008380">
    <property type="term" value="P:RNA splicing"/>
    <property type="evidence" value="ECO:0007669"/>
    <property type="project" value="UniProtKB-KW"/>
</dbReference>
<protein>
    <recommendedName>
        <fullName evidence="17">Pre-mRNA-splicing factor CWC2</fullName>
    </recommendedName>
</protein>
<sequence>MDPVKQSQNRSSQRGHHVNHIEAKINAGELDRRIVDSLELQRLVGGVRVPIGQESIEASAIEDAITDLDAAKIERYMQRPARQQVKELETNAYTQGNEDYNIWYNKWSGERTNTVSGRATLTPAMYKCDPDRDSGYTRASTRHSLDEAGTKYCCLFFAKGCCTLGEKCLYFHRVPTLQDEMYLDSGVDIFGRERHAKHRDDMSGVGSFMSESKTLFVGDVFPDNTEANPVDNLKDLLMEEFSKFGRVVSIKMVPSKGVAFITYDCRVVAEFAKVAMASQPLDKYSTALNVKWSHDMKSEDRRKGHDRAAFEQMVRRFESQQQVFQKHFNKQLLMQNSATKAQEEKKRRERMDKLASVLQATHGLDEDQFKVDV</sequence>
<dbReference type="PANTHER" id="PTHR14089">
    <property type="entry name" value="PRE-MRNA-SPLICING FACTOR RBM22"/>
    <property type="match status" value="1"/>
</dbReference>
<keyword evidence="8 11" id="KW-0694">RNA-binding</keyword>
<dbReference type="GO" id="GO:0008270">
    <property type="term" value="F:zinc ion binding"/>
    <property type="evidence" value="ECO:0007669"/>
    <property type="project" value="UniProtKB-KW"/>
</dbReference>
<dbReference type="AlphaFoldDB" id="A0AAD9UR15"/>
<keyword evidence="6 12" id="KW-0863">Zinc-finger</keyword>
<dbReference type="PROSITE" id="PS50103">
    <property type="entry name" value="ZF_C3H1"/>
    <property type="match status" value="1"/>
</dbReference>
<evidence type="ECO:0000256" key="3">
    <source>
        <dbReference type="ARBA" id="ARBA00022664"/>
    </source>
</evidence>
<dbReference type="PANTHER" id="PTHR14089:SF2">
    <property type="entry name" value="PRE-MRNA-SPLICING FACTOR CWC2"/>
    <property type="match status" value="1"/>
</dbReference>
<dbReference type="InterPro" id="IPR012677">
    <property type="entry name" value="Nucleotide-bd_a/b_plait_sf"/>
</dbReference>
<evidence type="ECO:0000256" key="4">
    <source>
        <dbReference type="ARBA" id="ARBA00022723"/>
    </source>
</evidence>
<dbReference type="KEGG" id="bdw:94335726"/>
<dbReference type="Pfam" id="PF00076">
    <property type="entry name" value="RRM_1"/>
    <property type="match status" value="1"/>
</dbReference>
<evidence type="ECO:0000256" key="2">
    <source>
        <dbReference type="ARBA" id="ARBA00008024"/>
    </source>
</evidence>
<evidence type="ECO:0000256" key="8">
    <source>
        <dbReference type="ARBA" id="ARBA00022884"/>
    </source>
</evidence>
<evidence type="ECO:0000259" key="14">
    <source>
        <dbReference type="PROSITE" id="PS50103"/>
    </source>
</evidence>
<evidence type="ECO:0000256" key="6">
    <source>
        <dbReference type="ARBA" id="ARBA00022771"/>
    </source>
</evidence>
<evidence type="ECO:0000256" key="10">
    <source>
        <dbReference type="ARBA" id="ARBA00023242"/>
    </source>
</evidence>
<dbReference type="GO" id="GO:0000974">
    <property type="term" value="C:Prp19 complex"/>
    <property type="evidence" value="ECO:0007669"/>
    <property type="project" value="TreeGrafter"/>
</dbReference>
<comment type="subcellular location">
    <subcellularLocation>
        <location evidence="1">Nucleus</location>
    </subcellularLocation>
</comment>
<evidence type="ECO:0000256" key="12">
    <source>
        <dbReference type="PROSITE-ProRule" id="PRU00723"/>
    </source>
</evidence>
<dbReference type="GO" id="GO:0036002">
    <property type="term" value="F:pre-mRNA binding"/>
    <property type="evidence" value="ECO:0007669"/>
    <property type="project" value="TreeGrafter"/>
</dbReference>
<accession>A0AAD9UR15</accession>
<keyword evidence="4 12" id="KW-0479">Metal-binding</keyword>
<dbReference type="InterPro" id="IPR032297">
    <property type="entry name" value="Torus"/>
</dbReference>
<evidence type="ECO:0008006" key="17">
    <source>
        <dbReference type="Google" id="ProtNLM"/>
    </source>
</evidence>
<keyword evidence="5" id="KW-0747">Spliceosome</keyword>
<feature type="domain" description="RRM" evidence="13">
    <location>
        <begin position="213"/>
        <end position="295"/>
    </location>
</feature>
<dbReference type="GO" id="GO:0017070">
    <property type="term" value="F:U6 snRNA binding"/>
    <property type="evidence" value="ECO:0007669"/>
    <property type="project" value="TreeGrafter"/>
</dbReference>
<dbReference type="Pfam" id="PF16131">
    <property type="entry name" value="Torus"/>
    <property type="match status" value="1"/>
</dbReference>
<keyword evidence="9" id="KW-0508">mRNA splicing</keyword>
<organism evidence="15 16">
    <name type="scientific">Babesia duncani</name>
    <dbReference type="NCBI Taxonomy" id="323732"/>
    <lineage>
        <taxon>Eukaryota</taxon>
        <taxon>Sar</taxon>
        <taxon>Alveolata</taxon>
        <taxon>Apicomplexa</taxon>
        <taxon>Aconoidasida</taxon>
        <taxon>Piroplasmida</taxon>
        <taxon>Babesiidae</taxon>
        <taxon>Babesia</taxon>
    </lineage>
</organism>
<evidence type="ECO:0000313" key="15">
    <source>
        <dbReference type="EMBL" id="KAK2198414.1"/>
    </source>
</evidence>
<dbReference type="InterPro" id="IPR000571">
    <property type="entry name" value="Znf_CCCH"/>
</dbReference>
<comment type="similarity">
    <text evidence="2">Belongs to the RRM CWC2 family.</text>
</comment>
<dbReference type="GO" id="GO:0006397">
    <property type="term" value="P:mRNA processing"/>
    <property type="evidence" value="ECO:0007669"/>
    <property type="project" value="UniProtKB-KW"/>
</dbReference>
<evidence type="ECO:0000256" key="9">
    <source>
        <dbReference type="ARBA" id="ARBA00023187"/>
    </source>
</evidence>
<dbReference type="GO" id="GO:0071006">
    <property type="term" value="C:U2-type catalytic step 1 spliceosome"/>
    <property type="evidence" value="ECO:0007669"/>
    <property type="project" value="TreeGrafter"/>
</dbReference>
<feature type="zinc finger region" description="C3H1-type" evidence="12">
    <location>
        <begin position="147"/>
        <end position="175"/>
    </location>
</feature>
<evidence type="ECO:0000259" key="13">
    <source>
        <dbReference type="PROSITE" id="PS50102"/>
    </source>
</evidence>
<comment type="caution">
    <text evidence="15">The sequence shown here is derived from an EMBL/GenBank/DDBJ whole genome shotgun (WGS) entry which is preliminary data.</text>
</comment>
<evidence type="ECO:0000256" key="5">
    <source>
        <dbReference type="ARBA" id="ARBA00022728"/>
    </source>
</evidence>
<dbReference type="InterPro" id="IPR000504">
    <property type="entry name" value="RRM_dom"/>
</dbReference>
<evidence type="ECO:0000256" key="11">
    <source>
        <dbReference type="PROSITE-ProRule" id="PRU00176"/>
    </source>
</evidence>
<dbReference type="GeneID" id="94335726"/>
<feature type="domain" description="C3H1-type" evidence="14">
    <location>
        <begin position="147"/>
        <end position="175"/>
    </location>
</feature>
<gene>
    <name evidence="15" type="ORF">BdWA1_001428</name>
</gene>
<keyword evidence="16" id="KW-1185">Reference proteome</keyword>
<evidence type="ECO:0000313" key="16">
    <source>
        <dbReference type="Proteomes" id="UP001214638"/>
    </source>
</evidence>
<dbReference type="SMART" id="SM00360">
    <property type="entry name" value="RRM"/>
    <property type="match status" value="1"/>
</dbReference>